<feature type="domain" description="Outer membrane protein beta-barrel" evidence="2">
    <location>
        <begin position="424"/>
        <end position="771"/>
    </location>
</feature>
<evidence type="ECO:0000313" key="3">
    <source>
        <dbReference type="EMBL" id="MCW3807017.1"/>
    </source>
</evidence>
<keyword evidence="1" id="KW-0732">Signal</keyword>
<dbReference type="Pfam" id="PF14905">
    <property type="entry name" value="OMP_b-brl_3"/>
    <property type="match status" value="1"/>
</dbReference>
<feature type="signal peptide" evidence="1">
    <location>
        <begin position="1"/>
        <end position="21"/>
    </location>
</feature>
<organism evidence="3 4">
    <name type="scientific">Plebeiibacterium marinum</name>
    <dbReference type="NCBI Taxonomy" id="2992111"/>
    <lineage>
        <taxon>Bacteria</taxon>
        <taxon>Pseudomonadati</taxon>
        <taxon>Bacteroidota</taxon>
        <taxon>Bacteroidia</taxon>
        <taxon>Marinilabiliales</taxon>
        <taxon>Marinilabiliaceae</taxon>
        <taxon>Plebeiibacterium</taxon>
    </lineage>
</organism>
<dbReference type="PROSITE" id="PS51257">
    <property type="entry name" value="PROKAR_LIPOPROTEIN"/>
    <property type="match status" value="1"/>
</dbReference>
<dbReference type="Proteomes" id="UP001207408">
    <property type="component" value="Unassembled WGS sequence"/>
</dbReference>
<keyword evidence="4" id="KW-1185">Reference proteome</keyword>
<evidence type="ECO:0000256" key="1">
    <source>
        <dbReference type="SAM" id="SignalP"/>
    </source>
</evidence>
<dbReference type="Gene3D" id="2.60.40.1120">
    <property type="entry name" value="Carboxypeptidase-like, regulatory domain"/>
    <property type="match status" value="1"/>
</dbReference>
<protein>
    <submittedName>
        <fullName evidence="3">Outer membrane beta-barrel protein</fullName>
    </submittedName>
</protein>
<dbReference type="SUPFAM" id="SSF56935">
    <property type="entry name" value="Porins"/>
    <property type="match status" value="1"/>
</dbReference>
<dbReference type="RefSeq" id="WP_301201013.1">
    <property type="nucleotide sequence ID" value="NZ_JAPDPI010000035.1"/>
</dbReference>
<dbReference type="SUPFAM" id="SSF49464">
    <property type="entry name" value="Carboxypeptidase regulatory domain-like"/>
    <property type="match status" value="1"/>
</dbReference>
<evidence type="ECO:0000259" key="2">
    <source>
        <dbReference type="Pfam" id="PF14905"/>
    </source>
</evidence>
<dbReference type="InterPro" id="IPR041700">
    <property type="entry name" value="OMP_b-brl_3"/>
</dbReference>
<comment type="caution">
    <text evidence="3">The sequence shown here is derived from an EMBL/GenBank/DDBJ whole genome shotgun (WGS) entry which is preliminary data.</text>
</comment>
<dbReference type="Pfam" id="PF13715">
    <property type="entry name" value="CarbopepD_reg_2"/>
    <property type="match status" value="1"/>
</dbReference>
<name>A0AAE3MH87_9BACT</name>
<gene>
    <name evidence="3" type="ORF">OM074_15375</name>
</gene>
<evidence type="ECO:0000313" key="4">
    <source>
        <dbReference type="Proteomes" id="UP001207408"/>
    </source>
</evidence>
<dbReference type="EMBL" id="JAPDPI010000035">
    <property type="protein sequence ID" value="MCW3807017.1"/>
    <property type="molecule type" value="Genomic_DNA"/>
</dbReference>
<feature type="chain" id="PRO_5041979231" evidence="1">
    <location>
        <begin position="22"/>
        <end position="892"/>
    </location>
</feature>
<reference evidence="3" key="1">
    <citation type="submission" date="2022-10" db="EMBL/GenBank/DDBJ databases">
        <authorList>
            <person name="Yu W.X."/>
        </authorList>
    </citation>
    <scope>NUCLEOTIDE SEQUENCE</scope>
    <source>
        <strain evidence="3">D04</strain>
    </source>
</reference>
<dbReference type="InterPro" id="IPR008969">
    <property type="entry name" value="CarboxyPept-like_regulatory"/>
</dbReference>
<dbReference type="AlphaFoldDB" id="A0AAE3MH87"/>
<sequence>MHKYKIHIAFALFLSCVPIMAQQTLNVKGVVVDGMDKKPLPGATVYLKNTRDSIKSEGTITDVNGLFSIDTPKGDYALSVSFLGFNKFLDTLIVGNSSLDIDTVKLYEEDSILEEINVVSTLAPTFQNGDTTNYNPDAFKVNLDATAGDLLMKMPGFYTVEGKLMAMGDTIKEVLMDGKKFFGDNISQALEMIPPKIIEKIEVYQYKSEGTKHSGFEESTEGKTVNIVTNLDKKAFVRAEISAGAGKDERYAGEGFYSRFMESNRLGISAQKNNVAVPLRINRGGGENSISGDPVDNNVFFANFGLSGATDFNVNYAFNKAGAETENSSSQEYVTGSLLGQSLNSENSSNNTNNNHDVGIIWNSKEQEKYHFSSNINFSSNTTKNSTYSQSETHLYDDLINSSSNNSQMNNSGYNLDAKLEFTKKLNDRGRSVSSHFNYAFHNNTSDRLQDSETQNGNSEILQNINQKSESESSSNNVSFGVSYNEKIGKNSHLSFGYRFRNYAQVSDKRTKDYDETLNLFSQLDSLTSNSFDNNSYVHVGKLGYRWEKDKFKSYVGMDLINTTMKSDEKFPEKTSFKELFTSFSPQVKLSYSSKKKHRYSLIYGMTQQIPSISKLQDIVDNTNPLYISTGNPNLKLSSRHSLTFSLTKSNVKKSTFTTIQFRASLANNMVASNRIVALNDTVVLGSYFLPAGGQYSRPVNLDGQYSLGINGTFSFPLKKLKSKVNSTSRINYSRTPNILNNIKNDASRINLTQGFTLASNISEKIDFTLNTNTGYSIVENTSNTANSSSYFSQRTGVNLYWNFYKRFIFKTSTNQVYTGASGSLASNNRWFVNLSLSKKLFKENNGEITISAYDIANDQSDINRTVSDLYIAEMYRRTLNKFFMVSFSYTL</sequence>
<proteinExistence type="predicted"/>
<accession>A0AAE3MH87</accession>